<feature type="transmembrane region" description="Helical" evidence="1">
    <location>
        <begin position="20"/>
        <end position="37"/>
    </location>
</feature>
<dbReference type="Proteomes" id="UP000574332">
    <property type="component" value="Unassembled WGS sequence"/>
</dbReference>
<comment type="caution">
    <text evidence="3">The sequence shown here is derived from an EMBL/GenBank/DDBJ whole genome shotgun (WGS) entry which is preliminary data.</text>
</comment>
<accession>A0A8E2D5R1</accession>
<dbReference type="InterPro" id="IPR036890">
    <property type="entry name" value="HATPase_C_sf"/>
</dbReference>
<dbReference type="SUPFAM" id="SSF55874">
    <property type="entry name" value="ATPase domain of HSP90 chaperone/DNA topoisomerase II/histidine kinase"/>
    <property type="match status" value="1"/>
</dbReference>
<dbReference type="InterPro" id="IPR010559">
    <property type="entry name" value="Sig_transdc_His_kin_internal"/>
</dbReference>
<name>A0A8E2D5R1_9PORP</name>
<dbReference type="PANTHER" id="PTHR34220:SF7">
    <property type="entry name" value="SENSOR HISTIDINE KINASE YPDA"/>
    <property type="match status" value="1"/>
</dbReference>
<gene>
    <name evidence="3" type="ORF">F5613_002313</name>
</gene>
<evidence type="ECO:0000313" key="3">
    <source>
        <dbReference type="EMBL" id="NYI50183.1"/>
    </source>
</evidence>
<evidence type="ECO:0000313" key="4">
    <source>
        <dbReference type="Proteomes" id="UP000574332"/>
    </source>
</evidence>
<keyword evidence="1" id="KW-0812">Transmembrane</keyword>
<evidence type="ECO:0000256" key="1">
    <source>
        <dbReference type="SAM" id="Phobius"/>
    </source>
</evidence>
<feature type="transmembrane region" description="Helical" evidence="1">
    <location>
        <begin position="83"/>
        <end position="102"/>
    </location>
</feature>
<reference evidence="3 4" key="1">
    <citation type="submission" date="2020-07" db="EMBL/GenBank/DDBJ databases">
        <title>Genomic Encyclopedia of Type Strains, Phase IV (KMG-IV): sequencing the most valuable type-strain genomes for metagenomic binning, comparative biology and taxonomic classification.</title>
        <authorList>
            <person name="Goeker M."/>
        </authorList>
    </citation>
    <scope>NUCLEOTIDE SEQUENCE [LARGE SCALE GENOMIC DNA]</scope>
    <source>
        <strain evidence="3 4">DSM 23697</strain>
    </source>
</reference>
<organism evidence="3 4">
    <name type="scientific">Macellibacteroides fermentans</name>
    <dbReference type="NCBI Taxonomy" id="879969"/>
    <lineage>
        <taxon>Bacteria</taxon>
        <taxon>Pseudomonadati</taxon>
        <taxon>Bacteroidota</taxon>
        <taxon>Bacteroidia</taxon>
        <taxon>Bacteroidales</taxon>
        <taxon>Porphyromonadaceae</taxon>
        <taxon>Macellibacteroides</taxon>
    </lineage>
</organism>
<evidence type="ECO:0000259" key="2">
    <source>
        <dbReference type="Pfam" id="PF06580"/>
    </source>
</evidence>
<keyword evidence="1" id="KW-0472">Membrane</keyword>
<sequence>MKNNETLMSEFESKRPFQWLIHCAAWGVLFGLPFFFTGREAQPVTLESYLRFVIIPFSFMIVYYVNSLMLIEKFLFTKKAWKFAASNVVLIASAMIFVHLMMQYLPNPHIGRPRPEREWQDAFLFFLGNAVLYLLVAGLSVAIKMTNSWYKVQSDKTALEKERAEAELKNLKSQLNPHFLFNTLNNIYSLISFSPERAQGAVHELSKLLRYVLYENNQHFVPLEKELDFLRNYIELMRIRLPEQVKLETRIESGEASSALIAPLLFISLIENAFKHGVSYSNPSFIHIQIMAADRYNLTCEITNSFFPKSDQDKSGSGIGLSNLRKRLELLYPGRYVLECGQEGSLFRAVLRLTLKEENV</sequence>
<dbReference type="PANTHER" id="PTHR34220">
    <property type="entry name" value="SENSOR HISTIDINE KINASE YPDA"/>
    <property type="match status" value="1"/>
</dbReference>
<proteinExistence type="predicted"/>
<dbReference type="AlphaFoldDB" id="A0A8E2D5R1"/>
<keyword evidence="4" id="KW-1185">Reference proteome</keyword>
<dbReference type="Pfam" id="PF06580">
    <property type="entry name" value="His_kinase"/>
    <property type="match status" value="1"/>
</dbReference>
<feature type="transmembrane region" description="Helical" evidence="1">
    <location>
        <begin position="49"/>
        <end position="71"/>
    </location>
</feature>
<protein>
    <recommendedName>
        <fullName evidence="2">Signal transduction histidine kinase internal region domain-containing protein</fullName>
    </recommendedName>
</protein>
<feature type="domain" description="Signal transduction histidine kinase internal region" evidence="2">
    <location>
        <begin position="166"/>
        <end position="244"/>
    </location>
</feature>
<dbReference type="EMBL" id="JACCCY010000003">
    <property type="protein sequence ID" value="NYI50183.1"/>
    <property type="molecule type" value="Genomic_DNA"/>
</dbReference>
<dbReference type="GO" id="GO:0000155">
    <property type="term" value="F:phosphorelay sensor kinase activity"/>
    <property type="evidence" value="ECO:0007669"/>
    <property type="project" value="InterPro"/>
</dbReference>
<dbReference type="InterPro" id="IPR050640">
    <property type="entry name" value="Bact_2-comp_sensor_kinase"/>
</dbReference>
<dbReference type="GO" id="GO:0016020">
    <property type="term" value="C:membrane"/>
    <property type="evidence" value="ECO:0007669"/>
    <property type="project" value="InterPro"/>
</dbReference>
<feature type="transmembrane region" description="Helical" evidence="1">
    <location>
        <begin position="122"/>
        <end position="143"/>
    </location>
</feature>
<keyword evidence="1" id="KW-1133">Transmembrane helix</keyword>
<dbReference type="Gene3D" id="3.30.565.10">
    <property type="entry name" value="Histidine kinase-like ATPase, C-terminal domain"/>
    <property type="match status" value="1"/>
</dbReference>